<protein>
    <submittedName>
        <fullName evidence="1">Uncharacterized protein</fullName>
    </submittedName>
</protein>
<proteinExistence type="predicted"/>
<accession>A0A9X7Z5M6</accession>
<reference evidence="1 2" key="1">
    <citation type="submission" date="2021-02" db="EMBL/GenBank/DDBJ databases">
        <title>Alicyclobacillus curvatus sp. nov. and Alicyclobacillus mengziensis sp. nov., two acidophilic bacteria isolated from acid mine drainage.</title>
        <authorList>
            <person name="Huang Y."/>
        </authorList>
    </citation>
    <scope>NUCLEOTIDE SEQUENCE [LARGE SCALE GENOMIC DNA]</scope>
    <source>
        <strain evidence="1 2">S30H14</strain>
    </source>
</reference>
<sequence>MAQYVREQVDQFIVWYESGRGWKPSKPMNYKNAADYAEDLQNRGVATRIHPQLMVTLDDLVNG</sequence>
<keyword evidence="2" id="KW-1185">Reference proteome</keyword>
<dbReference type="Proteomes" id="UP000663505">
    <property type="component" value="Chromosome"/>
</dbReference>
<dbReference type="RefSeq" id="WP_206656393.1">
    <property type="nucleotide sequence ID" value="NZ_CP071182.1"/>
</dbReference>
<name>A0A9X7Z5M6_9BACL</name>
<organism evidence="1 2">
    <name type="scientific">Alicyclobacillus mengziensis</name>
    <dbReference type="NCBI Taxonomy" id="2931921"/>
    <lineage>
        <taxon>Bacteria</taxon>
        <taxon>Bacillati</taxon>
        <taxon>Bacillota</taxon>
        <taxon>Bacilli</taxon>
        <taxon>Bacillales</taxon>
        <taxon>Alicyclobacillaceae</taxon>
        <taxon>Alicyclobacillus</taxon>
    </lineage>
</organism>
<gene>
    <name evidence="1" type="ORF">JZ786_21875</name>
</gene>
<evidence type="ECO:0000313" key="1">
    <source>
        <dbReference type="EMBL" id="QSO47029.1"/>
    </source>
</evidence>
<evidence type="ECO:0000313" key="2">
    <source>
        <dbReference type="Proteomes" id="UP000663505"/>
    </source>
</evidence>
<dbReference type="KEGG" id="afx:JZ786_21875"/>
<dbReference type="EMBL" id="CP071182">
    <property type="protein sequence ID" value="QSO47029.1"/>
    <property type="molecule type" value="Genomic_DNA"/>
</dbReference>
<dbReference type="AlphaFoldDB" id="A0A9X7Z5M6"/>